<gene>
    <name evidence="2" type="ORF">SOCEGT47_011830</name>
</gene>
<dbReference type="InterPro" id="IPR027417">
    <property type="entry name" value="P-loop_NTPase"/>
</dbReference>
<dbReference type="RefSeq" id="WP_129346069.1">
    <property type="nucleotide sequence ID" value="NZ_CP012670.1"/>
</dbReference>
<dbReference type="SUPFAM" id="SSF52540">
    <property type="entry name" value="P-loop containing nucleoside triphosphate hydrolases"/>
    <property type="match status" value="1"/>
</dbReference>
<dbReference type="Pfam" id="PF13175">
    <property type="entry name" value="AAA_15"/>
    <property type="match status" value="1"/>
</dbReference>
<dbReference type="PANTHER" id="PTHR43581:SF4">
    <property type="entry name" value="ATP_GTP PHOSPHATASE"/>
    <property type="match status" value="1"/>
</dbReference>
<dbReference type="InterPro" id="IPR041685">
    <property type="entry name" value="AAA_GajA/Old/RecF-like"/>
</dbReference>
<evidence type="ECO:0000313" key="2">
    <source>
        <dbReference type="EMBL" id="AUX20710.1"/>
    </source>
</evidence>
<dbReference type="EMBL" id="CP012670">
    <property type="protein sequence ID" value="AUX20710.1"/>
    <property type="molecule type" value="Genomic_DNA"/>
</dbReference>
<evidence type="ECO:0000259" key="1">
    <source>
        <dbReference type="Pfam" id="PF13175"/>
    </source>
</evidence>
<reference evidence="2 3" key="1">
    <citation type="submission" date="2015-09" db="EMBL/GenBank/DDBJ databases">
        <title>Sorangium comparison.</title>
        <authorList>
            <person name="Zaburannyi N."/>
            <person name="Bunk B."/>
            <person name="Overmann J."/>
            <person name="Mueller R."/>
        </authorList>
    </citation>
    <scope>NUCLEOTIDE SEQUENCE [LARGE SCALE GENOMIC DNA]</scope>
    <source>
        <strain evidence="2 3">So ceGT47</strain>
    </source>
</reference>
<accession>A0A4P2PVN0</accession>
<protein>
    <recommendedName>
        <fullName evidence="1">Endonuclease GajA/Old nuclease/RecF-like AAA domain-containing protein</fullName>
    </recommendedName>
</protein>
<dbReference type="OrthoDB" id="5488497at2"/>
<dbReference type="Gene3D" id="3.40.50.300">
    <property type="entry name" value="P-loop containing nucleotide triphosphate hydrolases"/>
    <property type="match status" value="2"/>
</dbReference>
<dbReference type="InterPro" id="IPR051396">
    <property type="entry name" value="Bact_Antivir_Def_Nuclease"/>
</dbReference>
<sequence>MRLSSFHVRGFKNFRQEIGLEELGTFNVIHGVNNVGKSNLLQAMELYFRLLGLERDGWLPFSTDRRIDDQELLTMGFTRSEIFNLEQPYPIELRGEVLTDPQELDAAGIRPLLPADRVQVGVVLQWVGTSVAYRVKSFVFADGTNVVSSQSSPEKKTFILRFAKFLMQNFLIRTEEAARFALIPVTRLLDPQLALALYDAKESSDIEAVRRWERFVEVMGLFTDILGDGAFVATYDRRSAQANLVYQTANARIPLNLLGSGVQQIVSLVGRLLMTKATIVGVEEPELNLRYSLQERLREIFTNIVGRPGGPAQLFLTSHSPAFETGSDFYFMEPTAGGPVVQRHGVEATLAAVDFPSELSTPQRAAARSYVSTEGVVRLPERVMRALGLPQGGGITFVDHDGSVEIMSNERFVDQFGLDRGEGDADQR</sequence>
<dbReference type="Proteomes" id="UP000295781">
    <property type="component" value="Chromosome"/>
</dbReference>
<dbReference type="AlphaFoldDB" id="A0A4P2PVN0"/>
<name>A0A4P2PVN0_SORCE</name>
<evidence type="ECO:0000313" key="3">
    <source>
        <dbReference type="Proteomes" id="UP000295781"/>
    </source>
</evidence>
<feature type="domain" description="Endonuclease GajA/Old nuclease/RecF-like AAA" evidence="1">
    <location>
        <begin position="241"/>
        <end position="322"/>
    </location>
</feature>
<dbReference type="PANTHER" id="PTHR43581">
    <property type="entry name" value="ATP/GTP PHOSPHATASE"/>
    <property type="match status" value="1"/>
</dbReference>
<organism evidence="2 3">
    <name type="scientific">Sorangium cellulosum</name>
    <name type="common">Polyangium cellulosum</name>
    <dbReference type="NCBI Taxonomy" id="56"/>
    <lineage>
        <taxon>Bacteria</taxon>
        <taxon>Pseudomonadati</taxon>
        <taxon>Myxococcota</taxon>
        <taxon>Polyangia</taxon>
        <taxon>Polyangiales</taxon>
        <taxon>Polyangiaceae</taxon>
        <taxon>Sorangium</taxon>
    </lineage>
</organism>
<proteinExistence type="predicted"/>